<keyword evidence="12 17" id="KW-0472">Membrane</keyword>
<evidence type="ECO:0000256" key="13">
    <source>
        <dbReference type="ARBA" id="ARBA00023180"/>
    </source>
</evidence>
<dbReference type="GO" id="GO:0034332">
    <property type="term" value="P:adherens junction organization"/>
    <property type="evidence" value="ECO:0007669"/>
    <property type="project" value="TreeGrafter"/>
</dbReference>
<dbReference type="PRINTS" id="PR00205">
    <property type="entry name" value="CADHERIN"/>
</dbReference>
<dbReference type="CDD" id="cd11304">
    <property type="entry name" value="Cadherin_repeat"/>
    <property type="match status" value="4"/>
</dbReference>
<dbReference type="GO" id="GO:0016477">
    <property type="term" value="P:cell migration"/>
    <property type="evidence" value="ECO:0007669"/>
    <property type="project" value="TreeGrafter"/>
</dbReference>
<dbReference type="GO" id="GO:0005509">
    <property type="term" value="F:calcium ion binding"/>
    <property type="evidence" value="ECO:0007669"/>
    <property type="project" value="UniProtKB-UniRule"/>
</dbReference>
<evidence type="ECO:0000256" key="15">
    <source>
        <dbReference type="RuleBase" id="RU003318"/>
    </source>
</evidence>
<evidence type="ECO:0000256" key="10">
    <source>
        <dbReference type="ARBA" id="ARBA00022949"/>
    </source>
</evidence>
<dbReference type="PANTHER" id="PTHR24027">
    <property type="entry name" value="CADHERIN-23"/>
    <property type="match status" value="1"/>
</dbReference>
<dbReference type="GO" id="GO:0044331">
    <property type="term" value="P:cell-cell adhesion mediated by cadherin"/>
    <property type="evidence" value="ECO:0007669"/>
    <property type="project" value="TreeGrafter"/>
</dbReference>
<keyword evidence="9 15" id="KW-0130">Cell adhesion</keyword>
<evidence type="ECO:0000256" key="6">
    <source>
        <dbReference type="ARBA" id="ARBA00022729"/>
    </source>
</evidence>
<dbReference type="Ensembl" id="ENSOABT00000053660.2">
    <property type="protein sequence ID" value="ENSOABP00000052326.2"/>
    <property type="gene ID" value="ENSOABG00000023217.2"/>
</dbReference>
<keyword evidence="8 14" id="KW-0106">Calcium</keyword>
<dbReference type="Pfam" id="PF00028">
    <property type="entry name" value="Cadherin"/>
    <property type="match status" value="4"/>
</dbReference>
<accession>A0A668VKA0</accession>
<evidence type="ECO:0000256" key="2">
    <source>
        <dbReference type="ARBA" id="ARBA00004568"/>
    </source>
</evidence>
<dbReference type="AlphaFoldDB" id="A0A668VKA0"/>
<keyword evidence="4 15" id="KW-0812">Transmembrane</keyword>
<keyword evidence="20" id="KW-1185">Reference proteome</keyword>
<organism evidence="19 20">
    <name type="scientific">Oreochromis aureus</name>
    <name type="common">Israeli tilapia</name>
    <name type="synonym">Chromis aureus</name>
    <dbReference type="NCBI Taxonomy" id="47969"/>
    <lineage>
        <taxon>Eukaryota</taxon>
        <taxon>Metazoa</taxon>
        <taxon>Chordata</taxon>
        <taxon>Craniata</taxon>
        <taxon>Vertebrata</taxon>
        <taxon>Euteleostomi</taxon>
        <taxon>Actinopterygii</taxon>
        <taxon>Neopterygii</taxon>
        <taxon>Teleostei</taxon>
        <taxon>Neoteleostei</taxon>
        <taxon>Acanthomorphata</taxon>
        <taxon>Ovalentaria</taxon>
        <taxon>Cichlomorphae</taxon>
        <taxon>Cichliformes</taxon>
        <taxon>Cichlidae</taxon>
        <taxon>African cichlids</taxon>
        <taxon>Pseudocrenilabrinae</taxon>
        <taxon>Oreochromini</taxon>
        <taxon>Oreochromis</taxon>
    </lineage>
</organism>
<dbReference type="InterPro" id="IPR002126">
    <property type="entry name" value="Cadherin-like_dom"/>
</dbReference>
<dbReference type="FunFam" id="2.60.40.60:FF:000068">
    <property type="entry name" value="Desmoglein 1"/>
    <property type="match status" value="1"/>
</dbReference>
<comment type="function">
    <text evidence="16">A component of desmosome cell-cell junctions which are required for positive regulation of cellular adhesion. Involved in the interaction of plaque proteins and intermediate filaments mediating cell-cell adhesion.</text>
</comment>
<dbReference type="FunFam" id="2.60.40.60:FF:000011">
    <property type="entry name" value="Cadherin 1"/>
    <property type="match status" value="1"/>
</dbReference>
<dbReference type="FunFam" id="2.60.40.60:FF:000027">
    <property type="entry name" value="Cadherin 2"/>
    <property type="match status" value="1"/>
</dbReference>
<keyword evidence="5" id="KW-0479">Metal-binding</keyword>
<feature type="domain" description="Cadherin" evidence="18">
    <location>
        <begin position="282"/>
        <end position="389"/>
    </location>
</feature>
<sequence>MRSTVQRYCACLKFHLLQILQLINDHLFSLRQKQGHRQVTKLLLFYSKMSKCFISSTCLMLILSCVESCSLPRSLYVIVPETIPPEYQVAKVEAVGCDAKSTQLTVKDPSFTIKSNGAVVALTSVSVAERGRTFSVCAQDNSGPESKMKVHLVRSTMLKKHQRGQGFLSRSKRRWAPPNFNVVENDEGPYPKLIEKLVSDTSATYNVYYTIEGEGVDKYPTGVFRLERNTGELFLLKSVDREAFPEYKFVVRVWDQITNRETDENLPLKVLVDDVNDNPPEFVGSLQFTVPEHCSVGTVVGKVNTTDKDQNGTDHVKIKYTLLTGTAMFTIHPQTGVITTTTNTLDRELQDKHLVIVKIQDMNGAANGLVATSTATIVLSDINDNPPIFMKTSYDVAVQENESEKLLLRIPVQDKDLINTPNWISKFVISQGNENGNFRIVTHPYTNEGLLYVSKPLDYEKTSSVQLQIMAQNQAPLSGSSASWNSIPVKVNVTNVDEGPEFSAPSIRFNVKENTPNGTVIGTYTATDPETKSSKGIKYYKVTDPGSWINVDKDTGELRVANTIDRESPLVRDGFYNITVRAVDASSKSATGTVVIWVEDENDNIPTIPSELTLCQKDGELGSVVVVAEDKDQNPFSSPFTFSLPNKNDGTWSVKSLNDTAATLEQLQPLYLGMHTVDLTVTDLQGSGKTQTVNLRVCKCKNGVCLGKDRSVSLGPLGILTLLLPVALLLLLFLLLAFFCLTKREKLQLDDSADTGGILLKSNTEAPGDEVDASLINGPPFEIDQAVKGSVKGVMMNPSWIGNKSGSTIGTLGVHENGMHGRTDISAANVQDYYTGQYDMTIDRQSYGQLVGSGVDFDYRQHNMDPALLYTWETNGRYLHQKLNQMGTEEDGRYADDIIHAYAFEGRGSVAGSIGCCSNNNDNDNLDFLNTLGPKFKTLAEVCRKT</sequence>
<dbReference type="Gene3D" id="4.10.900.10">
    <property type="entry name" value="TCF3-CBD (Catenin binding domain)"/>
    <property type="match status" value="1"/>
</dbReference>
<dbReference type="GO" id="GO:0055113">
    <property type="term" value="P:epiboly involved in gastrulation with mouth forming second"/>
    <property type="evidence" value="ECO:0007669"/>
    <property type="project" value="UniProtKB-ARBA"/>
</dbReference>
<keyword evidence="7" id="KW-0677">Repeat</keyword>
<dbReference type="OMA" id="VICKQKM"/>
<keyword evidence="11 17" id="KW-1133">Transmembrane helix</keyword>
<dbReference type="InterPro" id="IPR020894">
    <property type="entry name" value="Cadherin_CS"/>
</dbReference>
<evidence type="ECO:0000256" key="11">
    <source>
        <dbReference type="ARBA" id="ARBA00022989"/>
    </source>
</evidence>
<dbReference type="GO" id="GO:0008013">
    <property type="term" value="F:beta-catenin binding"/>
    <property type="evidence" value="ECO:0007669"/>
    <property type="project" value="TreeGrafter"/>
</dbReference>
<dbReference type="GO" id="GO:0007156">
    <property type="term" value="P:homophilic cell adhesion via plasma membrane adhesion molecules"/>
    <property type="evidence" value="ECO:0007669"/>
    <property type="project" value="InterPro"/>
</dbReference>
<dbReference type="GO" id="GO:0005912">
    <property type="term" value="C:adherens junction"/>
    <property type="evidence" value="ECO:0007669"/>
    <property type="project" value="TreeGrafter"/>
</dbReference>
<dbReference type="SUPFAM" id="SSF49313">
    <property type="entry name" value="Cadherin-like"/>
    <property type="match status" value="6"/>
</dbReference>
<dbReference type="SMART" id="SM00112">
    <property type="entry name" value="CA"/>
    <property type="match status" value="4"/>
</dbReference>
<dbReference type="GO" id="GO:0016339">
    <property type="term" value="P:calcium-dependent cell-cell adhesion via plasma membrane cell adhesion molecules"/>
    <property type="evidence" value="ECO:0007669"/>
    <property type="project" value="TreeGrafter"/>
</dbReference>
<evidence type="ECO:0000256" key="4">
    <source>
        <dbReference type="ARBA" id="ARBA00022692"/>
    </source>
</evidence>
<dbReference type="InterPro" id="IPR000233">
    <property type="entry name" value="Cadherin_Y-type_LIR"/>
</dbReference>
<evidence type="ECO:0000256" key="7">
    <source>
        <dbReference type="ARBA" id="ARBA00022737"/>
    </source>
</evidence>
<dbReference type="Gene3D" id="2.60.40.60">
    <property type="entry name" value="Cadherins"/>
    <property type="match status" value="6"/>
</dbReference>
<dbReference type="InterPro" id="IPR014868">
    <property type="entry name" value="Cadherin_pro_dom"/>
</dbReference>
<evidence type="ECO:0000256" key="8">
    <source>
        <dbReference type="ARBA" id="ARBA00022837"/>
    </source>
</evidence>
<dbReference type="Pfam" id="PF08758">
    <property type="entry name" value="Cadherin_pro"/>
    <property type="match status" value="1"/>
</dbReference>
<dbReference type="InterPro" id="IPR039808">
    <property type="entry name" value="Cadherin"/>
</dbReference>
<feature type="transmembrane region" description="Helical" evidence="17">
    <location>
        <begin position="717"/>
        <end position="741"/>
    </location>
</feature>
<dbReference type="GO" id="GO:0045296">
    <property type="term" value="F:cadherin binding"/>
    <property type="evidence" value="ECO:0007669"/>
    <property type="project" value="TreeGrafter"/>
</dbReference>
<dbReference type="InterPro" id="IPR027397">
    <property type="entry name" value="Catenin-bd_sf"/>
</dbReference>
<evidence type="ECO:0000256" key="16">
    <source>
        <dbReference type="RuleBase" id="RU004358"/>
    </source>
</evidence>
<evidence type="ECO:0000313" key="20">
    <source>
        <dbReference type="Proteomes" id="UP000472276"/>
    </source>
</evidence>
<keyword evidence="3" id="KW-1003">Cell membrane</keyword>
<dbReference type="GO" id="GO:0060027">
    <property type="term" value="P:convergent extension involved in gastrulation"/>
    <property type="evidence" value="ECO:0007669"/>
    <property type="project" value="UniProtKB-ARBA"/>
</dbReference>
<dbReference type="PANTHER" id="PTHR24027:SF78">
    <property type="entry name" value="CADHERIN-LIKE PROTEIN 26"/>
    <property type="match status" value="1"/>
</dbReference>
<keyword evidence="6" id="KW-0732">Signal</keyword>
<dbReference type="GO" id="GO:0016342">
    <property type="term" value="C:catenin complex"/>
    <property type="evidence" value="ECO:0007669"/>
    <property type="project" value="TreeGrafter"/>
</dbReference>
<proteinExistence type="predicted"/>
<dbReference type="GO" id="GO:0007043">
    <property type="term" value="P:cell-cell junction assembly"/>
    <property type="evidence" value="ECO:0007669"/>
    <property type="project" value="TreeGrafter"/>
</dbReference>
<dbReference type="PRINTS" id="PR01818">
    <property type="entry name" value="DESMOCADHERN"/>
</dbReference>
<evidence type="ECO:0000256" key="12">
    <source>
        <dbReference type="ARBA" id="ARBA00023136"/>
    </source>
</evidence>
<evidence type="ECO:0000259" key="18">
    <source>
        <dbReference type="PROSITE" id="PS50268"/>
    </source>
</evidence>
<reference evidence="19" key="2">
    <citation type="submission" date="2025-09" db="UniProtKB">
        <authorList>
            <consortium name="Ensembl"/>
        </authorList>
    </citation>
    <scope>IDENTIFICATION</scope>
</reference>
<evidence type="ECO:0000256" key="17">
    <source>
        <dbReference type="SAM" id="Phobius"/>
    </source>
</evidence>
<dbReference type="PROSITE" id="PS50268">
    <property type="entry name" value="CADHERIN_2"/>
    <property type="match status" value="4"/>
</dbReference>
<keyword evidence="13" id="KW-0325">Glycoprotein</keyword>
<evidence type="ECO:0000256" key="14">
    <source>
        <dbReference type="PROSITE-ProRule" id="PRU00043"/>
    </source>
</evidence>
<dbReference type="Pfam" id="PF01049">
    <property type="entry name" value="CADH_Y-type_LIR"/>
    <property type="match status" value="1"/>
</dbReference>
<name>A0A668VKA0_OREAU</name>
<dbReference type="FunFam" id="2.60.40.60:FF:000019">
    <property type="entry name" value="Cadherin 2"/>
    <property type="match status" value="1"/>
</dbReference>
<dbReference type="InterPro" id="IPR009122">
    <property type="entry name" value="Desmosomal_cadherin"/>
</dbReference>
<protein>
    <recommendedName>
        <fullName evidence="18">Cadherin domain-containing protein</fullName>
    </recommendedName>
</protein>
<dbReference type="GO" id="GO:0000902">
    <property type="term" value="P:cell morphogenesis"/>
    <property type="evidence" value="ECO:0007669"/>
    <property type="project" value="TreeGrafter"/>
</dbReference>
<feature type="domain" description="Cadherin" evidence="18">
    <location>
        <begin position="503"/>
        <end position="608"/>
    </location>
</feature>
<evidence type="ECO:0000256" key="9">
    <source>
        <dbReference type="ARBA" id="ARBA00022889"/>
    </source>
</evidence>
<evidence type="ECO:0000256" key="1">
    <source>
        <dbReference type="ARBA" id="ARBA00004251"/>
    </source>
</evidence>
<evidence type="ECO:0000313" key="19">
    <source>
        <dbReference type="Ensembl" id="ENSOABP00000052326.2"/>
    </source>
</evidence>
<reference evidence="19" key="1">
    <citation type="submission" date="2025-08" db="UniProtKB">
        <authorList>
            <consortium name="Ensembl"/>
        </authorList>
    </citation>
    <scope>IDENTIFICATION</scope>
</reference>
<dbReference type="SMART" id="SM01055">
    <property type="entry name" value="Cadherin_pro"/>
    <property type="match status" value="1"/>
</dbReference>
<dbReference type="FunFam" id="2.60.40.60:FF:000031">
    <property type="entry name" value="Cadherin 3"/>
    <property type="match status" value="1"/>
</dbReference>
<dbReference type="InterPro" id="IPR015919">
    <property type="entry name" value="Cadherin-like_sf"/>
</dbReference>
<comment type="subcellular location">
    <subcellularLocation>
        <location evidence="2">Cell junction</location>
        <location evidence="2">Desmosome</location>
    </subcellularLocation>
    <subcellularLocation>
        <location evidence="1 15">Cell membrane</location>
        <topology evidence="1 15">Single-pass type I membrane protein</topology>
    </subcellularLocation>
</comment>
<gene>
    <name evidence="19" type="primary">LOC120434364</name>
</gene>
<evidence type="ECO:0000256" key="5">
    <source>
        <dbReference type="ARBA" id="ARBA00022723"/>
    </source>
</evidence>
<evidence type="ECO:0000256" key="3">
    <source>
        <dbReference type="ARBA" id="ARBA00022475"/>
    </source>
</evidence>
<keyword evidence="10" id="KW-0965">Cell junction</keyword>
<dbReference type="GO" id="GO:0030057">
    <property type="term" value="C:desmosome"/>
    <property type="evidence" value="ECO:0007669"/>
    <property type="project" value="UniProtKB-SubCell"/>
</dbReference>
<dbReference type="Proteomes" id="UP000472276">
    <property type="component" value="Unassembled WGS sequence"/>
</dbReference>
<dbReference type="PROSITE" id="PS00232">
    <property type="entry name" value="CADHERIN_1"/>
    <property type="match status" value="2"/>
</dbReference>
<feature type="domain" description="Cadherin" evidence="18">
    <location>
        <begin position="200"/>
        <end position="282"/>
    </location>
</feature>
<feature type="domain" description="Cadherin" evidence="18">
    <location>
        <begin position="390"/>
        <end position="502"/>
    </location>
</feature>